<evidence type="ECO:0000256" key="2">
    <source>
        <dbReference type="PIRSR" id="PIRSR622684-1"/>
    </source>
</evidence>
<feature type="domain" description="Calpain catalytic" evidence="5">
    <location>
        <begin position="99"/>
        <end position="432"/>
    </location>
</feature>
<dbReference type="SUPFAM" id="SSF54001">
    <property type="entry name" value="Cysteine proteinases"/>
    <property type="match status" value="1"/>
</dbReference>
<sequence length="664" mass="75059">MSSNSMKPPIISLSVPRNSEQLELEPISPQSLVSKFWSDYHSQAPRKVISVLPPILYESLADSELPSPTPKALSYEEAAQQCRSDVWAIIKECERTNNKFSDPEFDIEKDFASYDHNCLFGIERACDDDDEEQCAKPGSVHRIPWIFENPEFVANDFISDIKQGTCGNCWWLAALASVRLRKQLMEKICVARDEDCGVYGFVFYRDGGWISTVVDDNLYLTEEDFNQDVYDGTGKRARLYKKQKQTGSEALFFSKCGGANETWVPLLEKAFAKIHGDYAALDYGWAGTAVEDLTGGVTTVIQGDRVLRKERLWRELLGSGEGDFLFSLSTGSQGNKYRNGLILRHDYSILHAIQTEDELGNTVSLVKIRNPWGEKSPSGHGEWGGAWSDGSEEWTPFMMKKLRHKFRDDGTFWMSFHDMLENFRWIYRTRLFDKRWTATQRWMSVGVPWLGGYLKKRFIVEVQQEGMVVLVLSQLDDRYFQDLKGQYEFILHFAVRSVGSNTPICQAHPVQQLHRRSVNCEVMLAPGTYEVIPEIIAERDEQSMPVERVVRMAARTNPEKLRQVGKQYDLAHAKVGAVKVKKPSNGAESLMDGMSAFSEAKARSVLDASGTRPETDTESETDSDSELECSTRSSKEQPWNAVCIIGLRVLAQNAGTSITISGEP</sequence>
<dbReference type="VEuPathDB" id="FungiDB:FOZG_04462"/>
<dbReference type="GO" id="GO:0006508">
    <property type="term" value="P:proteolysis"/>
    <property type="evidence" value="ECO:0007669"/>
    <property type="project" value="UniProtKB-KW"/>
</dbReference>
<dbReference type="VEuPathDB" id="FungiDB:HZS61_010494"/>
<dbReference type="OrthoDB" id="424753at2759"/>
<dbReference type="Gene3D" id="3.90.70.10">
    <property type="entry name" value="Cysteine proteinases"/>
    <property type="match status" value="1"/>
</dbReference>
<dbReference type="InterPro" id="IPR038765">
    <property type="entry name" value="Papain-like_cys_pep_sf"/>
</dbReference>
<dbReference type="VEuPathDB" id="FungiDB:FOC1_g10013228"/>
<feature type="active site" evidence="2 3">
    <location>
        <position position="345"/>
    </location>
</feature>
<evidence type="ECO:0000256" key="1">
    <source>
        <dbReference type="ARBA" id="ARBA00007623"/>
    </source>
</evidence>
<dbReference type="InterPro" id="IPR022684">
    <property type="entry name" value="Calpain_cysteine_protease"/>
</dbReference>
<dbReference type="EMBL" id="FMJY01000007">
    <property type="protein sequence ID" value="SCO87693.1"/>
    <property type="molecule type" value="Genomic_DNA"/>
</dbReference>
<evidence type="ECO:0000256" key="4">
    <source>
        <dbReference type="SAM" id="MobiDB-lite"/>
    </source>
</evidence>
<organism evidence="6 7">
    <name type="scientific">Fusarium oxysporum</name>
    <name type="common">Fusarium vascular wilt</name>
    <dbReference type="NCBI Taxonomy" id="5507"/>
    <lineage>
        <taxon>Eukaryota</taxon>
        <taxon>Fungi</taxon>
        <taxon>Dikarya</taxon>
        <taxon>Ascomycota</taxon>
        <taxon>Pezizomycotina</taxon>
        <taxon>Sordariomycetes</taxon>
        <taxon>Hypocreomycetidae</taxon>
        <taxon>Hypocreales</taxon>
        <taxon>Nectriaceae</taxon>
        <taxon>Fusarium</taxon>
        <taxon>Fusarium oxysporum species complex</taxon>
    </lineage>
</organism>
<keyword evidence="3" id="KW-0788">Thiol protease</keyword>
<dbReference type="Proteomes" id="UP000219369">
    <property type="component" value="Unassembled WGS sequence"/>
</dbReference>
<keyword evidence="3" id="KW-0378">Hydrolase</keyword>
<evidence type="ECO:0000313" key="6">
    <source>
        <dbReference type="EMBL" id="SCO87693.1"/>
    </source>
</evidence>
<dbReference type="InterPro" id="IPR001300">
    <property type="entry name" value="Peptidase_C2_calpain_cat"/>
</dbReference>
<dbReference type="VEuPathDB" id="FungiDB:FOIG_00224"/>
<feature type="compositionally biased region" description="Acidic residues" evidence="4">
    <location>
        <begin position="616"/>
        <end position="627"/>
    </location>
</feature>
<keyword evidence="3" id="KW-0645">Protease</keyword>
<feature type="region of interest" description="Disordered" evidence="4">
    <location>
        <begin position="602"/>
        <end position="636"/>
    </location>
</feature>
<dbReference type="PANTHER" id="PTHR10183:SF425">
    <property type="entry name" value="CALPAIN-5"/>
    <property type="match status" value="1"/>
</dbReference>
<dbReference type="SMART" id="SM00230">
    <property type="entry name" value="CysPc"/>
    <property type="match status" value="1"/>
</dbReference>
<dbReference type="PROSITE" id="PS00139">
    <property type="entry name" value="THIOL_PROTEASE_CYS"/>
    <property type="match status" value="1"/>
</dbReference>
<dbReference type="AlphaFoldDB" id="A0A2H3TG68"/>
<dbReference type="PROSITE" id="PS50203">
    <property type="entry name" value="CALPAIN_CAT"/>
    <property type="match status" value="1"/>
</dbReference>
<feature type="active site" evidence="2 3">
    <location>
        <position position="370"/>
    </location>
</feature>
<evidence type="ECO:0000313" key="7">
    <source>
        <dbReference type="Proteomes" id="UP000219369"/>
    </source>
</evidence>
<reference evidence="7" key="1">
    <citation type="submission" date="2016-09" db="EMBL/GenBank/DDBJ databases">
        <authorList>
            <person name="Guldener U."/>
        </authorList>
    </citation>
    <scope>NUCLEOTIDE SEQUENCE [LARGE SCALE GENOMIC DNA]</scope>
    <source>
        <strain evidence="7">V64-1</strain>
    </source>
</reference>
<gene>
    <name evidence="6" type="ORF">FRV6_11820</name>
</gene>
<dbReference type="GO" id="GO:0004198">
    <property type="term" value="F:calcium-dependent cysteine-type endopeptidase activity"/>
    <property type="evidence" value="ECO:0007669"/>
    <property type="project" value="InterPro"/>
</dbReference>
<accession>A0A2H3TG68</accession>
<protein>
    <submittedName>
        <fullName evidence="6">Related to calpain</fullName>
    </submittedName>
</protein>
<feature type="active site" evidence="2 3">
    <location>
        <position position="169"/>
    </location>
</feature>
<dbReference type="VEuPathDB" id="FungiDB:HZS61_000236"/>
<proteinExistence type="inferred from homology"/>
<dbReference type="PANTHER" id="PTHR10183">
    <property type="entry name" value="CALPAIN"/>
    <property type="match status" value="1"/>
</dbReference>
<evidence type="ECO:0000256" key="3">
    <source>
        <dbReference type="PROSITE-ProRule" id="PRU00239"/>
    </source>
</evidence>
<evidence type="ECO:0000259" key="5">
    <source>
        <dbReference type="PROSITE" id="PS50203"/>
    </source>
</evidence>
<name>A0A2H3TG68_FUSOX</name>
<dbReference type="VEuPathDB" id="FungiDB:FOC4_g10007303"/>
<dbReference type="PRINTS" id="PR00704">
    <property type="entry name" value="CALPAIN"/>
</dbReference>
<dbReference type="VEuPathDB" id="FungiDB:FOXG_11138"/>
<dbReference type="VEuPathDB" id="FungiDB:FOMG_16438"/>
<dbReference type="InterPro" id="IPR000169">
    <property type="entry name" value="Pept_cys_AS"/>
</dbReference>
<dbReference type="Pfam" id="PF00648">
    <property type="entry name" value="Peptidase_C2"/>
    <property type="match status" value="1"/>
</dbReference>
<comment type="similarity">
    <text evidence="1">Belongs to the peptidase C2 family.</text>
</comment>